<dbReference type="InterPro" id="IPR003439">
    <property type="entry name" value="ABC_transporter-like_ATP-bd"/>
</dbReference>
<feature type="compositionally biased region" description="Low complexity" evidence="6">
    <location>
        <begin position="58"/>
        <end position="85"/>
    </location>
</feature>
<dbReference type="CDD" id="cd03221">
    <property type="entry name" value="ABCF_EF-3"/>
    <property type="match status" value="2"/>
</dbReference>
<feature type="compositionally biased region" description="Basic and acidic residues" evidence="6">
    <location>
        <begin position="168"/>
        <end position="195"/>
    </location>
</feature>
<dbReference type="InterPro" id="IPR017871">
    <property type="entry name" value="ABC_transporter-like_CS"/>
</dbReference>
<dbReference type="FunFam" id="3.40.50.300:FF:000011">
    <property type="entry name" value="Putative ABC transporter ATP-binding component"/>
    <property type="match status" value="1"/>
</dbReference>
<dbReference type="GO" id="GO:0005524">
    <property type="term" value="F:ATP binding"/>
    <property type="evidence" value="ECO:0007669"/>
    <property type="project" value="UniProtKB-KW"/>
</dbReference>
<protein>
    <recommendedName>
        <fullName evidence="1">Probable ATP-dependent transporter ycf16</fullName>
    </recommendedName>
</protein>
<dbReference type="PROSITE" id="PS00211">
    <property type="entry name" value="ABC_TRANSPORTER_1"/>
    <property type="match status" value="2"/>
</dbReference>
<feature type="compositionally biased region" description="Basic and acidic residues" evidence="6">
    <location>
        <begin position="14"/>
        <end position="29"/>
    </location>
</feature>
<dbReference type="OrthoDB" id="2110130at2759"/>
<dbReference type="Pfam" id="PF00005">
    <property type="entry name" value="ABC_tran"/>
    <property type="match status" value="2"/>
</dbReference>
<proteinExistence type="predicted"/>
<dbReference type="InterPro" id="IPR050611">
    <property type="entry name" value="ABCF"/>
</dbReference>
<evidence type="ECO:0000256" key="1">
    <source>
        <dbReference type="ARBA" id="ARBA00014334"/>
    </source>
</evidence>
<feature type="compositionally biased region" description="Gly residues" evidence="6">
    <location>
        <begin position="37"/>
        <end position="46"/>
    </location>
</feature>
<dbReference type="PANTHER" id="PTHR19211:SF14">
    <property type="entry name" value="ATP-BINDING CASSETTE SUB-FAMILY F MEMBER 1"/>
    <property type="match status" value="1"/>
</dbReference>
<feature type="region of interest" description="Disordered" evidence="6">
    <location>
        <begin position="1"/>
        <end position="202"/>
    </location>
</feature>
<evidence type="ECO:0000256" key="4">
    <source>
        <dbReference type="ARBA" id="ARBA00022840"/>
    </source>
</evidence>
<dbReference type="PROSITE" id="PS50893">
    <property type="entry name" value="ABC_TRANSPORTER_2"/>
    <property type="match status" value="2"/>
</dbReference>
<evidence type="ECO:0000256" key="5">
    <source>
        <dbReference type="SAM" id="Coils"/>
    </source>
</evidence>
<dbReference type="Proteomes" id="UP000324585">
    <property type="component" value="Unassembled WGS sequence"/>
</dbReference>
<dbReference type="SUPFAM" id="SSF52540">
    <property type="entry name" value="P-loop containing nucleoside triphosphate hydrolases"/>
    <property type="match status" value="2"/>
</dbReference>
<feature type="compositionally biased region" description="Polar residues" evidence="6">
    <location>
        <begin position="107"/>
        <end position="116"/>
    </location>
</feature>
<dbReference type="OMA" id="QMGLQFE"/>
<evidence type="ECO:0000256" key="6">
    <source>
        <dbReference type="SAM" id="MobiDB-lite"/>
    </source>
</evidence>
<keyword evidence="2" id="KW-0677">Repeat</keyword>
<reference evidence="9" key="1">
    <citation type="journal article" date="2019" name="Nat. Commun.">
        <title>Expansion of phycobilisome linker gene families in mesophilic red algae.</title>
        <authorList>
            <person name="Lee J."/>
            <person name="Kim D."/>
            <person name="Bhattacharya D."/>
            <person name="Yoon H.S."/>
        </authorList>
    </citation>
    <scope>NUCLEOTIDE SEQUENCE [LARGE SCALE GENOMIC DNA]</scope>
    <source>
        <strain evidence="9">CCMP 1328</strain>
    </source>
</reference>
<evidence type="ECO:0000313" key="8">
    <source>
        <dbReference type="EMBL" id="KAA8498643.1"/>
    </source>
</evidence>
<organism evidence="8 9">
    <name type="scientific">Porphyridium purpureum</name>
    <name type="common">Red alga</name>
    <name type="synonym">Porphyridium cruentum</name>
    <dbReference type="NCBI Taxonomy" id="35688"/>
    <lineage>
        <taxon>Eukaryota</taxon>
        <taxon>Rhodophyta</taxon>
        <taxon>Bangiophyceae</taxon>
        <taxon>Porphyridiales</taxon>
        <taxon>Porphyridiaceae</taxon>
        <taxon>Porphyridium</taxon>
    </lineage>
</organism>
<sequence length="777" mass="85138">MGEGDEKKKKKKSGGGDDWIKAEKAKLKAMEAALEGDGAGASGKGTGKVKGKSKEKTATAAPAAASSSSAKSTAGSHTSGAGLSTKGDKTQQKQAAAQPSAKSKTSGTGATQTSTPAAGKKASVKLKKAAAGAAEDKEDDYLAGLDLPSDDEFDYGRHGDGEDDDGKEVDQKKLAKRAAIDDKEARKKASREAEAMARAMQQKQEAMMEDEFVYDVSFAADKMQTSNENARDIKVADLTIRVAGKMLFDNTELTIAHGRRYALIGPNGHGKTTIMRLLGSRKIPVPENIDLLLVEQEMDGTNLTALEAVLKADLELMRLQDLQHELEQLSVDDPEQADARAEELNEVYDRLKALDASTAEPRAARILAGLGFTPEIQRRQTNMFSGGWRMRISLARALFIEPTLLLLDEPTNHLDLRAVLWLEEYLRKWKETLVVVSHDRDFLNSVVTDVIHVHDHRLDFYRGDFEMFYTMMEQRRQVANKQADKYEKSVKAAKAKGDKAAQEKALQKAKIDAKKSGAKDVDLRSAPTRWKDYSVNFSFPEPTELTPPLLQLIDVCFSYPSREDFGMRDINLGVDMGTRVAVVGPNGAGKSTLMNLLAGDLVPTAGESRRPQKLRIGRYSQHFVDVLEYDVNPVEYLLTNFPQAGLNGQQMRAVLGRFGLPGANHLQPIVKLSGGQKARVVFSAISLSQPHILLLDEPTNNLDMESIDALAEALVAFPGGVVLISHDSRIISRVCEDETMSEVWIVDNGTVQRHNGTFEDYKQELIAEVIAEQAEEQ</sequence>
<keyword evidence="3" id="KW-0547">Nucleotide-binding</keyword>
<evidence type="ECO:0000313" key="9">
    <source>
        <dbReference type="Proteomes" id="UP000324585"/>
    </source>
</evidence>
<keyword evidence="4" id="KW-0067">ATP-binding</keyword>
<dbReference type="SMART" id="SM00382">
    <property type="entry name" value="AAA"/>
    <property type="match status" value="2"/>
</dbReference>
<feature type="domain" description="ABC transporter" evidence="7">
    <location>
        <begin position="550"/>
        <end position="773"/>
    </location>
</feature>
<dbReference type="InterPro" id="IPR027417">
    <property type="entry name" value="P-loop_NTPase"/>
</dbReference>
<dbReference type="AlphaFoldDB" id="A0A5J4Z751"/>
<dbReference type="FunFam" id="3.40.50.300:FF:000549">
    <property type="entry name" value="ABC transporter ATP-binding protein arb1"/>
    <property type="match status" value="1"/>
</dbReference>
<name>A0A5J4Z751_PORPP</name>
<feature type="coiled-coil region" evidence="5">
    <location>
        <begin position="469"/>
        <end position="512"/>
    </location>
</feature>
<dbReference type="InterPro" id="IPR003593">
    <property type="entry name" value="AAA+_ATPase"/>
</dbReference>
<comment type="caution">
    <text evidence="8">The sequence shown here is derived from an EMBL/GenBank/DDBJ whole genome shotgun (WGS) entry which is preliminary data.</text>
</comment>
<keyword evidence="9" id="KW-1185">Reference proteome</keyword>
<dbReference type="Gene3D" id="3.40.50.300">
    <property type="entry name" value="P-loop containing nucleotide triphosphate hydrolases"/>
    <property type="match status" value="2"/>
</dbReference>
<evidence type="ECO:0000256" key="3">
    <source>
        <dbReference type="ARBA" id="ARBA00022741"/>
    </source>
</evidence>
<gene>
    <name evidence="8" type="ORF">FVE85_6228</name>
</gene>
<evidence type="ECO:0000259" key="7">
    <source>
        <dbReference type="PROSITE" id="PS50893"/>
    </source>
</evidence>
<evidence type="ECO:0000256" key="2">
    <source>
        <dbReference type="ARBA" id="ARBA00022737"/>
    </source>
</evidence>
<dbReference type="PANTHER" id="PTHR19211">
    <property type="entry name" value="ATP-BINDING TRANSPORT PROTEIN-RELATED"/>
    <property type="match status" value="1"/>
</dbReference>
<dbReference type="GO" id="GO:0016887">
    <property type="term" value="F:ATP hydrolysis activity"/>
    <property type="evidence" value="ECO:0007669"/>
    <property type="project" value="InterPro"/>
</dbReference>
<feature type="domain" description="ABC transporter" evidence="7">
    <location>
        <begin position="233"/>
        <end position="487"/>
    </location>
</feature>
<accession>A0A5J4Z751</accession>
<feature type="compositionally biased region" description="Low complexity" evidence="6">
    <location>
        <begin position="92"/>
        <end position="106"/>
    </location>
</feature>
<dbReference type="EMBL" id="VRMN01000001">
    <property type="protein sequence ID" value="KAA8498643.1"/>
    <property type="molecule type" value="Genomic_DNA"/>
</dbReference>
<keyword evidence="5" id="KW-0175">Coiled coil</keyword>